<comment type="subcellular location">
    <subcellularLocation>
        <location evidence="2">Golgi apparatus</location>
        <location evidence="2">Golgi stack membrane</location>
        <topology evidence="2">Single-pass type II membrane protein</topology>
    </subcellularLocation>
</comment>
<dbReference type="OrthoDB" id="331544at2759"/>
<dbReference type="GeneID" id="37059183"/>
<dbReference type="Proteomes" id="UP000246171">
    <property type="component" value="Unassembled WGS sequence"/>
</dbReference>
<accession>A0A317UMI1</accession>
<evidence type="ECO:0000256" key="6">
    <source>
        <dbReference type="ARBA" id="ARBA00022692"/>
    </source>
</evidence>
<evidence type="ECO:0000259" key="15">
    <source>
        <dbReference type="Pfam" id="PF16363"/>
    </source>
</evidence>
<dbReference type="GO" id="GO:0048040">
    <property type="term" value="F:UDP-glucuronate decarboxylase activity"/>
    <property type="evidence" value="ECO:0007669"/>
    <property type="project" value="UniProtKB-EC"/>
</dbReference>
<keyword evidence="13" id="KW-0456">Lyase</keyword>
<evidence type="ECO:0000256" key="4">
    <source>
        <dbReference type="ARBA" id="ARBA00007505"/>
    </source>
</evidence>
<dbReference type="GO" id="GO:0032580">
    <property type="term" value="C:Golgi cisterna membrane"/>
    <property type="evidence" value="ECO:0007669"/>
    <property type="project" value="UniProtKB-SubCell"/>
</dbReference>
<keyword evidence="11" id="KW-0333">Golgi apparatus</keyword>
<dbReference type="GO" id="GO:0070403">
    <property type="term" value="F:NAD+ binding"/>
    <property type="evidence" value="ECO:0007669"/>
    <property type="project" value="InterPro"/>
</dbReference>
<evidence type="ECO:0000256" key="13">
    <source>
        <dbReference type="ARBA" id="ARBA00023239"/>
    </source>
</evidence>
<dbReference type="InterPro" id="IPR044516">
    <property type="entry name" value="UXS-like"/>
</dbReference>
<dbReference type="Pfam" id="PF16363">
    <property type="entry name" value="GDP_Man_Dehyd"/>
    <property type="match status" value="1"/>
</dbReference>
<dbReference type="RefSeq" id="XP_025381792.1">
    <property type="nucleotide sequence ID" value="XM_025537221.1"/>
</dbReference>
<evidence type="ECO:0000256" key="10">
    <source>
        <dbReference type="ARBA" id="ARBA00023027"/>
    </source>
</evidence>
<feature type="region of interest" description="Disordered" evidence="14">
    <location>
        <begin position="179"/>
        <end position="198"/>
    </location>
</feature>
<dbReference type="GO" id="GO:0042732">
    <property type="term" value="P:D-xylose metabolic process"/>
    <property type="evidence" value="ECO:0007669"/>
    <property type="project" value="InterPro"/>
</dbReference>
<comment type="similarity">
    <text evidence="4">Belongs to the NAD(P)-dependent epimerase/dehydratase family. UDP-glucuronic acid decarboxylase subfamily.</text>
</comment>
<dbReference type="InterPro" id="IPR016040">
    <property type="entry name" value="NAD(P)-bd_dom"/>
</dbReference>
<dbReference type="AlphaFoldDB" id="A0A317UMI1"/>
<comment type="pathway">
    <text evidence="3">Nucleotide-sugar biosynthesis; UDP-alpha-D-xylose biosynthesis; UDP-alpha-D-xylose from UDP-alpha-D-glucuronate: step 1/1.</text>
</comment>
<dbReference type="EC" id="4.1.1.35" evidence="5"/>
<keyword evidence="12" id="KW-0472">Membrane</keyword>
<keyword evidence="7" id="KW-0210">Decarboxylase</keyword>
<keyword evidence="10" id="KW-0520">NAD</keyword>
<dbReference type="UniPathway" id="UPA00796">
    <property type="reaction ID" value="UER00771"/>
</dbReference>
<gene>
    <name evidence="16" type="ORF">BO83DRAFT_460660</name>
</gene>
<evidence type="ECO:0000313" key="17">
    <source>
        <dbReference type="Proteomes" id="UP000246171"/>
    </source>
</evidence>
<keyword evidence="9" id="KW-1133">Transmembrane helix</keyword>
<proteinExistence type="inferred from homology"/>
<evidence type="ECO:0000256" key="3">
    <source>
        <dbReference type="ARBA" id="ARBA00005100"/>
    </source>
</evidence>
<evidence type="ECO:0000256" key="5">
    <source>
        <dbReference type="ARBA" id="ARBA00012290"/>
    </source>
</evidence>
<comment type="caution">
    <text evidence="16">The sequence shown here is derived from an EMBL/GenBank/DDBJ whole genome shotgun (WGS) entry which is preliminary data.</text>
</comment>
<dbReference type="Gene3D" id="3.40.50.720">
    <property type="entry name" value="NAD(P)-binding Rossmann-like Domain"/>
    <property type="match status" value="1"/>
</dbReference>
<comment type="cofactor">
    <cofactor evidence="1">
        <name>NAD(+)</name>
        <dbReference type="ChEBI" id="CHEBI:57540"/>
    </cofactor>
</comment>
<feature type="domain" description="NAD(P)-binding" evidence="15">
    <location>
        <begin position="8"/>
        <end position="146"/>
    </location>
</feature>
<dbReference type="PANTHER" id="PTHR43078:SF6">
    <property type="entry name" value="UDP-GLUCURONIC ACID DECARBOXYLASE 1"/>
    <property type="match status" value="1"/>
</dbReference>
<dbReference type="VEuPathDB" id="FungiDB:BO83DRAFT_460660"/>
<name>A0A317UMI1_ASPEC</name>
<dbReference type="GO" id="GO:0033320">
    <property type="term" value="P:UDP-D-xylose biosynthetic process"/>
    <property type="evidence" value="ECO:0007669"/>
    <property type="project" value="UniProtKB-UniPathway"/>
</dbReference>
<keyword evidence="17" id="KW-1185">Reference proteome</keyword>
<evidence type="ECO:0000313" key="16">
    <source>
        <dbReference type="EMBL" id="PWY61722.1"/>
    </source>
</evidence>
<feature type="compositionally biased region" description="Basic and acidic residues" evidence="14">
    <location>
        <begin position="187"/>
        <end position="198"/>
    </location>
</feature>
<dbReference type="SUPFAM" id="SSF51735">
    <property type="entry name" value="NAD(P)-binding Rossmann-fold domains"/>
    <property type="match status" value="1"/>
</dbReference>
<keyword evidence="6" id="KW-0812">Transmembrane</keyword>
<evidence type="ECO:0000256" key="8">
    <source>
        <dbReference type="ARBA" id="ARBA00022968"/>
    </source>
</evidence>
<evidence type="ECO:0000256" key="7">
    <source>
        <dbReference type="ARBA" id="ARBA00022793"/>
    </source>
</evidence>
<dbReference type="PANTHER" id="PTHR43078">
    <property type="entry name" value="UDP-GLUCURONIC ACID DECARBOXYLASE-RELATED"/>
    <property type="match status" value="1"/>
</dbReference>
<keyword evidence="8" id="KW-0735">Signal-anchor</keyword>
<evidence type="ECO:0000256" key="1">
    <source>
        <dbReference type="ARBA" id="ARBA00001911"/>
    </source>
</evidence>
<sequence length="241" mass="27246">MPAYVSTSLIYHLACPASPVKYQTHPVDTINTAYMGAKTLLDLARQHNARILLSSTSEVYGDPQVHPQPEYYWGNVNPFGPRSCYDEGKRAAEALAYSYIQEYSVDVRISRIFNAYGPYMHARDDRVVSNFVTATISGQPIIITGNHTGPINIGNDRETTVEHLANMVRALVYRLTGRQSPPALKRPRPEDDPSRRQPDIGLARRLLDWGPVISLEEGLLKTIQWHMSLERLDRAEHYSKI</sequence>
<evidence type="ECO:0000256" key="2">
    <source>
        <dbReference type="ARBA" id="ARBA00004447"/>
    </source>
</evidence>
<evidence type="ECO:0000256" key="9">
    <source>
        <dbReference type="ARBA" id="ARBA00022989"/>
    </source>
</evidence>
<dbReference type="InterPro" id="IPR036291">
    <property type="entry name" value="NAD(P)-bd_dom_sf"/>
</dbReference>
<evidence type="ECO:0000256" key="11">
    <source>
        <dbReference type="ARBA" id="ARBA00023034"/>
    </source>
</evidence>
<evidence type="ECO:0000256" key="14">
    <source>
        <dbReference type="SAM" id="MobiDB-lite"/>
    </source>
</evidence>
<protein>
    <recommendedName>
        <fullName evidence="5">UDP-glucuronate decarboxylase</fullName>
        <ecNumber evidence="5">4.1.1.35</ecNumber>
    </recommendedName>
</protein>
<organism evidence="16 17">
    <name type="scientific">Aspergillus eucalypticola (strain CBS 122712 / IBT 29274)</name>
    <dbReference type="NCBI Taxonomy" id="1448314"/>
    <lineage>
        <taxon>Eukaryota</taxon>
        <taxon>Fungi</taxon>
        <taxon>Dikarya</taxon>
        <taxon>Ascomycota</taxon>
        <taxon>Pezizomycotina</taxon>
        <taxon>Eurotiomycetes</taxon>
        <taxon>Eurotiomycetidae</taxon>
        <taxon>Eurotiales</taxon>
        <taxon>Aspergillaceae</taxon>
        <taxon>Aspergillus</taxon>
        <taxon>Aspergillus subgen. Circumdati</taxon>
    </lineage>
</organism>
<reference evidence="16" key="1">
    <citation type="submission" date="2016-12" db="EMBL/GenBank/DDBJ databases">
        <title>The genomes of Aspergillus section Nigri reveals drivers in fungal speciation.</title>
        <authorList>
            <consortium name="DOE Joint Genome Institute"/>
            <person name="Vesth T.C."/>
            <person name="Nybo J."/>
            <person name="Theobald S."/>
            <person name="Brandl J."/>
            <person name="Frisvad J.C."/>
            <person name="Nielsen K.F."/>
            <person name="Lyhne E.K."/>
            <person name="Kogle M.E."/>
            <person name="Kuo A."/>
            <person name="Riley R."/>
            <person name="Clum A."/>
            <person name="Nolan M."/>
            <person name="Lipzen A."/>
            <person name="Salamov A."/>
            <person name="Henrissat B."/>
            <person name="Wiebenga A."/>
            <person name="De vries R.P."/>
            <person name="Grigoriev I.V."/>
            <person name="Mortensen U.H."/>
            <person name="Andersen M.R."/>
            <person name="Baker S.E."/>
        </authorList>
    </citation>
    <scope>NUCLEOTIDE SEQUENCE</scope>
    <source>
        <strain evidence="16">CBS 122712</strain>
    </source>
</reference>
<evidence type="ECO:0000256" key="12">
    <source>
        <dbReference type="ARBA" id="ARBA00023136"/>
    </source>
</evidence>
<dbReference type="EMBL" id="MSFU01000056">
    <property type="protein sequence ID" value="PWY61722.1"/>
    <property type="molecule type" value="Genomic_DNA"/>
</dbReference>